<sequence length="147" mass="15510">MTIQTPARLSSSAELILDFVSSGGQLTDRADLARFLRRHRLATEGAIPITLADLDEALTLRDGIRAVLSGDPHGQEAAARAQKVLDGLRVTVRLVPSSEDPAPLAPAVVDEVRRGLARIAGAWAVLLSSGEWRRLRPAQAAGSGTGS</sequence>
<evidence type="ECO:0000313" key="1">
    <source>
        <dbReference type="EMBL" id="MBB6121136.1"/>
    </source>
</evidence>
<organism evidence="1 2">
    <name type="scientific">Nocardiopsis algeriensis</name>
    <dbReference type="NCBI Taxonomy" id="1478215"/>
    <lineage>
        <taxon>Bacteria</taxon>
        <taxon>Bacillati</taxon>
        <taxon>Actinomycetota</taxon>
        <taxon>Actinomycetes</taxon>
        <taxon>Streptosporangiales</taxon>
        <taxon>Nocardiopsidaceae</taxon>
        <taxon>Nocardiopsis</taxon>
    </lineage>
</organism>
<dbReference type="EMBL" id="JACHJO010000009">
    <property type="protein sequence ID" value="MBB6121136.1"/>
    <property type="molecule type" value="Genomic_DNA"/>
</dbReference>
<dbReference type="Gene3D" id="1.10.3300.10">
    <property type="entry name" value="Jann2411-like domain"/>
    <property type="match status" value="1"/>
</dbReference>
<reference evidence="1 2" key="1">
    <citation type="submission" date="2020-08" db="EMBL/GenBank/DDBJ databases">
        <title>Genomic Encyclopedia of Type Strains, Phase III (KMG-III): the genomes of soil and plant-associated and newly described type strains.</title>
        <authorList>
            <person name="Whitman W."/>
        </authorList>
    </citation>
    <scope>NUCLEOTIDE SEQUENCE [LARGE SCALE GENOMIC DNA]</scope>
    <source>
        <strain evidence="1 2">CECT 8712</strain>
    </source>
</reference>
<evidence type="ECO:0008006" key="3">
    <source>
        <dbReference type="Google" id="ProtNLM"/>
    </source>
</evidence>
<protein>
    <recommendedName>
        <fullName evidence="3">Stress-induced transcription regulator</fullName>
    </recommendedName>
</protein>
<dbReference type="InterPro" id="IPR010852">
    <property type="entry name" value="ABATE"/>
</dbReference>
<evidence type="ECO:0000313" key="2">
    <source>
        <dbReference type="Proteomes" id="UP000536604"/>
    </source>
</evidence>
<gene>
    <name evidence="1" type="ORF">FHS13_003104</name>
</gene>
<dbReference type="Pfam" id="PF07336">
    <property type="entry name" value="ABATE"/>
    <property type="match status" value="1"/>
</dbReference>
<proteinExistence type="predicted"/>
<dbReference type="Proteomes" id="UP000536604">
    <property type="component" value="Unassembled WGS sequence"/>
</dbReference>
<name>A0A841IV54_9ACTN</name>
<accession>A0A841IV54</accession>
<dbReference type="RefSeq" id="WP_184292601.1">
    <property type="nucleotide sequence ID" value="NZ_JACHJO010000009.1"/>
</dbReference>
<dbReference type="AlphaFoldDB" id="A0A841IV54"/>
<dbReference type="SUPFAM" id="SSF160904">
    <property type="entry name" value="Jann2411-like"/>
    <property type="match status" value="1"/>
</dbReference>
<dbReference type="InterPro" id="IPR023286">
    <property type="entry name" value="ABATE_dom_sf"/>
</dbReference>
<comment type="caution">
    <text evidence="1">The sequence shown here is derived from an EMBL/GenBank/DDBJ whole genome shotgun (WGS) entry which is preliminary data.</text>
</comment>
<keyword evidence="2" id="KW-1185">Reference proteome</keyword>